<feature type="transmembrane region" description="Helical" evidence="8">
    <location>
        <begin position="888"/>
        <end position="911"/>
    </location>
</feature>
<dbReference type="InterPro" id="IPR017871">
    <property type="entry name" value="ABC_transporter-like_CS"/>
</dbReference>
<comment type="subcellular location">
    <subcellularLocation>
        <location evidence="1 8">Cell membrane</location>
        <topology evidence="1 8">Multi-pass membrane protein</topology>
    </subcellularLocation>
</comment>
<evidence type="ECO:0000256" key="4">
    <source>
        <dbReference type="ARBA" id="ARBA00022741"/>
    </source>
</evidence>
<name>A0A1H2NXE3_9PSED</name>
<dbReference type="GO" id="GO:0005524">
    <property type="term" value="F:ATP binding"/>
    <property type="evidence" value="ECO:0007669"/>
    <property type="project" value="UniProtKB-KW"/>
</dbReference>
<dbReference type="InterPro" id="IPR017666">
    <property type="entry name" value="AminoethylPonate_ABC_PhnT2"/>
</dbReference>
<dbReference type="PANTHER" id="PTHR43496">
    <property type="entry name" value="PROTEIN LPLB"/>
    <property type="match status" value="1"/>
</dbReference>
<gene>
    <name evidence="11" type="ORF">SAMN05216202_4959</name>
</gene>
<dbReference type="GO" id="GO:0055085">
    <property type="term" value="P:transmembrane transport"/>
    <property type="evidence" value="ECO:0007669"/>
    <property type="project" value="InterPro"/>
</dbReference>
<dbReference type="CDD" id="cd06261">
    <property type="entry name" value="TM_PBP2"/>
    <property type="match status" value="1"/>
</dbReference>
<feature type="transmembrane region" description="Helical" evidence="8">
    <location>
        <begin position="718"/>
        <end position="738"/>
    </location>
</feature>
<dbReference type="InterPro" id="IPR003439">
    <property type="entry name" value="ABC_transporter-like_ATP-bd"/>
</dbReference>
<dbReference type="NCBIfam" id="TIGR03262">
    <property type="entry name" value="PhnU2"/>
    <property type="match status" value="1"/>
</dbReference>
<evidence type="ECO:0000259" key="9">
    <source>
        <dbReference type="PROSITE" id="PS50893"/>
    </source>
</evidence>
<dbReference type="SUPFAM" id="SSF161098">
    <property type="entry name" value="MetI-like"/>
    <property type="match status" value="2"/>
</dbReference>
<comment type="similarity">
    <text evidence="8">Belongs to the binding-protein-dependent transport system permease family.</text>
</comment>
<evidence type="ECO:0000256" key="8">
    <source>
        <dbReference type="RuleBase" id="RU363032"/>
    </source>
</evidence>
<dbReference type="InterPro" id="IPR027417">
    <property type="entry name" value="P-loop_NTPase"/>
</dbReference>
<dbReference type="NCBIfam" id="TIGR03265">
    <property type="entry name" value="PhnT2"/>
    <property type="match status" value="1"/>
</dbReference>
<feature type="transmembrane region" description="Helical" evidence="8">
    <location>
        <begin position="849"/>
        <end position="868"/>
    </location>
</feature>
<dbReference type="PROSITE" id="PS50928">
    <property type="entry name" value="ABC_TM1"/>
    <property type="match status" value="2"/>
</dbReference>
<dbReference type="STRING" id="46679.SAMN05216202_4959"/>
<dbReference type="SMART" id="SM00382">
    <property type="entry name" value="AAA"/>
    <property type="match status" value="1"/>
</dbReference>
<feature type="transmembrane region" description="Helical" evidence="8">
    <location>
        <begin position="475"/>
        <end position="496"/>
    </location>
</feature>
<evidence type="ECO:0000313" key="12">
    <source>
        <dbReference type="Proteomes" id="UP000198600"/>
    </source>
</evidence>
<reference evidence="12" key="1">
    <citation type="submission" date="2016-10" db="EMBL/GenBank/DDBJ databases">
        <authorList>
            <person name="Varghese N."/>
            <person name="Submissions S."/>
        </authorList>
    </citation>
    <scope>NUCLEOTIDE SEQUENCE [LARGE SCALE GENOMIC DNA]</scope>
    <source>
        <strain evidence="12">LMG 2223</strain>
    </source>
</reference>
<evidence type="ECO:0000256" key="2">
    <source>
        <dbReference type="ARBA" id="ARBA00022448"/>
    </source>
</evidence>
<keyword evidence="6 8" id="KW-1133">Transmembrane helix</keyword>
<dbReference type="InterPro" id="IPR000515">
    <property type="entry name" value="MetI-like"/>
</dbReference>
<dbReference type="GO" id="GO:0015697">
    <property type="term" value="P:quaternary ammonium group transport"/>
    <property type="evidence" value="ECO:0007669"/>
    <property type="project" value="UniProtKB-ARBA"/>
</dbReference>
<dbReference type="InterPro" id="IPR035906">
    <property type="entry name" value="MetI-like_sf"/>
</dbReference>
<dbReference type="PROSITE" id="PS50893">
    <property type="entry name" value="ABC_TRANSPORTER_2"/>
    <property type="match status" value="1"/>
</dbReference>
<evidence type="ECO:0000256" key="5">
    <source>
        <dbReference type="ARBA" id="ARBA00022840"/>
    </source>
</evidence>
<keyword evidence="2 8" id="KW-0813">Transport</keyword>
<feature type="transmembrane region" description="Helical" evidence="8">
    <location>
        <begin position="750"/>
        <end position="772"/>
    </location>
</feature>
<feature type="transmembrane region" description="Helical" evidence="8">
    <location>
        <begin position="443"/>
        <end position="463"/>
    </location>
</feature>
<dbReference type="Proteomes" id="UP000198600">
    <property type="component" value="Chromosome I"/>
</dbReference>
<evidence type="ECO:0000256" key="1">
    <source>
        <dbReference type="ARBA" id="ARBA00004651"/>
    </source>
</evidence>
<feature type="transmembrane region" description="Helical" evidence="8">
    <location>
        <begin position="389"/>
        <end position="408"/>
    </location>
</feature>
<dbReference type="SUPFAM" id="SSF50331">
    <property type="entry name" value="MOP-like"/>
    <property type="match status" value="1"/>
</dbReference>
<dbReference type="EMBL" id="LT629802">
    <property type="protein sequence ID" value="SDV10129.1"/>
    <property type="molecule type" value="Genomic_DNA"/>
</dbReference>
<dbReference type="Gene3D" id="3.40.50.300">
    <property type="entry name" value="P-loop containing nucleotide triphosphate hydrolases"/>
    <property type="match status" value="1"/>
</dbReference>
<dbReference type="OrthoDB" id="7056428at2"/>
<evidence type="ECO:0000256" key="7">
    <source>
        <dbReference type="ARBA" id="ARBA00023136"/>
    </source>
</evidence>
<feature type="domain" description="ABC transporter" evidence="9">
    <location>
        <begin position="12"/>
        <end position="240"/>
    </location>
</feature>
<dbReference type="InterPro" id="IPR008995">
    <property type="entry name" value="Mo/tungstate-bd_C_term_dom"/>
</dbReference>
<protein>
    <submittedName>
        <fullName evidence="11">2-aminoethylphosphonate ABC transporter permease protein/putative 2-aminoethylphosphonate ABC transporter, ATP-binding protein,TIGR03265</fullName>
    </submittedName>
</protein>
<organism evidence="11 12">
    <name type="scientific">Pseudomonas mucidolens</name>
    <dbReference type="NCBI Taxonomy" id="46679"/>
    <lineage>
        <taxon>Bacteria</taxon>
        <taxon>Pseudomonadati</taxon>
        <taxon>Pseudomonadota</taxon>
        <taxon>Gammaproteobacteria</taxon>
        <taxon>Pseudomonadales</taxon>
        <taxon>Pseudomonadaceae</taxon>
        <taxon>Pseudomonas</taxon>
    </lineage>
</organism>
<dbReference type="Gene3D" id="1.10.3720.10">
    <property type="entry name" value="MetI-like"/>
    <property type="match status" value="2"/>
</dbReference>
<evidence type="ECO:0000313" key="11">
    <source>
        <dbReference type="EMBL" id="SDV10129.1"/>
    </source>
</evidence>
<evidence type="ECO:0000256" key="6">
    <source>
        <dbReference type="ARBA" id="ARBA00022989"/>
    </source>
</evidence>
<dbReference type="PANTHER" id="PTHR43496:SF1">
    <property type="entry name" value="POLYGALACTURONAN_RHAMNOGALACTURONAN TRANSPORT SYSTEM PERMEASE PROTEIN YTEP"/>
    <property type="match status" value="1"/>
</dbReference>
<dbReference type="Pfam" id="PF00528">
    <property type="entry name" value="BPD_transp_1"/>
    <property type="match status" value="2"/>
</dbReference>
<sequence length="930" mass="100823">MNTALSNPGAPMKVRGIQKRFGAFTALDHVSLDVAAGELVCLLGPSGCGKTTLLRCIAGLERQDSGELYLGNRDVSLLAPQARDYGILFQSYALFPNLTVEANIGYGLAGSGRDEVRKRVAQMLELVGLTGSEKKYPGQLSGGQQQRVALARALAPAPSLLLLDEPMSALDARVREHLCSELRQLQRRLGITTLMVTHNQDEAMLMADRIAVMHNGKVEQYATPQEIYDRPATPFVAEFVGQGNWLPFSRNSASHAQVGGMNVRLADDSGKAASGRLFCRPEAISVNPPVHEENLFPAQVRDITFLGNRCRMSFELDQLPGHPLLAELTPDAMPRLGGGRRFGWRCRRAACRCLPEMPADMSLPLRDPMTRQAARADIGDRVFVLGGKLLLLCLLSIAVLLPLLAIFWRGFSAEAGQGGGWVAARELLSSANFHWLLGNSLKVSLSVACIVVPLAYLFAYALQRTLIPGKTVWRGLSLLPLMAPSMLPGIALVYLFGNQGLLRDVLSDNIYGFWGIVLGEVIYTFPHALMILLSALSLADARLFDAASSMGASPARAFRSITWPATRQAVFGAFCLVFTLTITDFGVPVVVGGDYQVLALEAYKAVVGQQQFGRGALIGMVLLLPALFSFGVDAWLRRRQGDAMSGRAQAFQPTPSRLRDGCYLVIVLLMCAVLLLVFGMAVYSSLVKFWPYNLSLSLDHYHFSDTAGGGWLAYRNSLTMALCTALIGSVLIFTGAYLMEKTPSQRGLNLALRMLSFVPMAVPGLVLGLGYVFFFNLPGNPLHVFYATMTLLVVCTIAHYLTTAQMTATTALRQLDAEFEAAALSLKAPLYRHYLRVTLPICLPALLDIVRYLFVSGMTTVSAAIFLYSPDTLLAAVAVLNMDDAGNVGGAAAMSTLILFTSAGVSLLLAWASRGLLRRSQAWRQTAPGQ</sequence>
<feature type="transmembrane region" description="Helical" evidence="8">
    <location>
        <begin position="511"/>
        <end position="533"/>
    </location>
</feature>
<evidence type="ECO:0000259" key="10">
    <source>
        <dbReference type="PROSITE" id="PS50928"/>
    </source>
</evidence>
<dbReference type="SUPFAM" id="SSF52540">
    <property type="entry name" value="P-loop containing nucleoside triphosphate hydrolases"/>
    <property type="match status" value="1"/>
</dbReference>
<evidence type="ECO:0000256" key="3">
    <source>
        <dbReference type="ARBA" id="ARBA00022692"/>
    </source>
</evidence>
<accession>A0A1H2NXE3</accession>
<keyword evidence="5 11" id="KW-0067">ATP-binding</keyword>
<keyword evidence="4" id="KW-0547">Nucleotide-binding</keyword>
<dbReference type="GO" id="GO:0016887">
    <property type="term" value="F:ATP hydrolysis activity"/>
    <property type="evidence" value="ECO:0007669"/>
    <property type="project" value="InterPro"/>
</dbReference>
<feature type="transmembrane region" description="Helical" evidence="8">
    <location>
        <begin position="662"/>
        <end position="686"/>
    </location>
</feature>
<dbReference type="PROSITE" id="PS00211">
    <property type="entry name" value="ABC_TRANSPORTER_1"/>
    <property type="match status" value="1"/>
</dbReference>
<dbReference type="InterPro" id="IPR017664">
    <property type="entry name" value="AminoethylPonate_ABC_perm-1"/>
</dbReference>
<feature type="domain" description="ABC transmembrane type-1" evidence="10">
    <location>
        <begin position="714"/>
        <end position="909"/>
    </location>
</feature>
<keyword evidence="12" id="KW-1185">Reference proteome</keyword>
<feature type="transmembrane region" description="Helical" evidence="8">
    <location>
        <begin position="784"/>
        <end position="803"/>
    </location>
</feature>
<dbReference type="InterPro" id="IPR003593">
    <property type="entry name" value="AAA+_ATPase"/>
</dbReference>
<dbReference type="AlphaFoldDB" id="A0A1H2NXE3"/>
<proteinExistence type="inferred from homology"/>
<feature type="domain" description="ABC transmembrane type-1" evidence="10">
    <location>
        <begin position="437"/>
        <end position="633"/>
    </location>
</feature>
<feature type="transmembrane region" description="Helical" evidence="8">
    <location>
        <begin position="611"/>
        <end position="636"/>
    </location>
</feature>
<dbReference type="FunFam" id="3.40.50.300:FF:000425">
    <property type="entry name" value="Probable ABC transporter, ATP-binding subunit"/>
    <property type="match status" value="1"/>
</dbReference>
<dbReference type="GO" id="GO:0005886">
    <property type="term" value="C:plasma membrane"/>
    <property type="evidence" value="ECO:0007669"/>
    <property type="project" value="UniProtKB-SubCell"/>
</dbReference>
<dbReference type="Pfam" id="PF00005">
    <property type="entry name" value="ABC_tran"/>
    <property type="match status" value="1"/>
</dbReference>
<keyword evidence="3 8" id="KW-0812">Transmembrane</keyword>
<feature type="transmembrane region" description="Helical" evidence="8">
    <location>
        <begin position="569"/>
        <end position="591"/>
    </location>
</feature>
<keyword evidence="7 8" id="KW-0472">Membrane</keyword>